<evidence type="ECO:0000313" key="2">
    <source>
        <dbReference type="EMBL" id="ALO41633.1"/>
    </source>
</evidence>
<name>A0A0S2K0A7_9GAMM</name>
<dbReference type="AlphaFoldDB" id="A0A0S2K0A7"/>
<dbReference type="OrthoDB" id="9793499at2"/>
<evidence type="ECO:0000313" key="3">
    <source>
        <dbReference type="Proteomes" id="UP000061457"/>
    </source>
</evidence>
<gene>
    <name evidence="2" type="ORF">PP2015_1117</name>
</gene>
<reference evidence="2 3" key="1">
    <citation type="submission" date="2015-11" db="EMBL/GenBank/DDBJ databases">
        <authorList>
            <person name="Zhang Y."/>
            <person name="Guo Z."/>
        </authorList>
    </citation>
    <scope>NUCLEOTIDE SEQUENCE [LARGE SCALE GENOMIC DNA]</scope>
    <source>
        <strain evidence="2 3">KCTC 12086</strain>
    </source>
</reference>
<dbReference type="EMBL" id="CP013187">
    <property type="protein sequence ID" value="ALO41633.1"/>
    <property type="molecule type" value="Genomic_DNA"/>
</dbReference>
<dbReference type="PANTHER" id="PTHR38037:SF2">
    <property type="entry name" value="ATP-DEPENDENT ZINC PROTEASE DOMAIN-CONTAINING PROTEIN-RELATED"/>
    <property type="match status" value="1"/>
</dbReference>
<dbReference type="PATRIC" id="fig|161398.10.peg.1137"/>
<evidence type="ECO:0000259" key="1">
    <source>
        <dbReference type="Pfam" id="PF05618"/>
    </source>
</evidence>
<dbReference type="InterPro" id="IPR008503">
    <property type="entry name" value="Asp_endopeptidase"/>
</dbReference>
<dbReference type="KEGG" id="pphe:PP2015_1117"/>
<dbReference type="PANTHER" id="PTHR38037">
    <property type="entry name" value="ZN_PROTEASE DOMAIN-CONTAINING PROTEIN"/>
    <property type="match status" value="1"/>
</dbReference>
<organism evidence="2 3">
    <name type="scientific">Pseudoalteromonas phenolica</name>
    <dbReference type="NCBI Taxonomy" id="161398"/>
    <lineage>
        <taxon>Bacteria</taxon>
        <taxon>Pseudomonadati</taxon>
        <taxon>Pseudomonadota</taxon>
        <taxon>Gammaproteobacteria</taxon>
        <taxon>Alteromonadales</taxon>
        <taxon>Pseudoalteromonadaceae</taxon>
        <taxon>Pseudoalteromonas</taxon>
    </lineage>
</organism>
<keyword evidence="3" id="KW-1185">Reference proteome</keyword>
<dbReference type="Pfam" id="PF05618">
    <property type="entry name" value="Zn_protease"/>
    <property type="match status" value="1"/>
</dbReference>
<dbReference type="STRING" id="161398.PP2015_1117"/>
<dbReference type="Gene3D" id="2.40.70.10">
    <property type="entry name" value="Acid Proteases"/>
    <property type="match status" value="1"/>
</dbReference>
<dbReference type="Proteomes" id="UP000061457">
    <property type="component" value="Chromosome I"/>
</dbReference>
<dbReference type="SUPFAM" id="SSF50630">
    <property type="entry name" value="Acid proteases"/>
    <property type="match status" value="1"/>
</dbReference>
<dbReference type="InterPro" id="IPR021109">
    <property type="entry name" value="Peptidase_aspartic_dom_sf"/>
</dbReference>
<sequence length="148" mass="16686">MKESSEKLLVGALECCDLPELELFDIQIRVDTGAATSSLHVDNIEEFEEDGKAMVRFDIHPDIHNVDRVVTKTLSLKGRKIVKSSTANTEHRIVIKTKLSLGGRTWPIKLTLTDRSTMQNLMLLGREAMQKHILVDPSQEFLVSEDTK</sequence>
<proteinExistence type="predicted"/>
<accession>A0A0S2K0A7</accession>
<protein>
    <submittedName>
        <fullName evidence="2">Ribosomal protein S6 modification protein</fullName>
    </submittedName>
</protein>
<feature type="domain" description="Retropepsin-like aspartic endopeptidase" evidence="1">
    <location>
        <begin position="10"/>
        <end position="142"/>
    </location>
</feature>
<dbReference type="RefSeq" id="WP_058029358.1">
    <property type="nucleotide sequence ID" value="NZ_CP013187.1"/>
</dbReference>